<dbReference type="RefSeq" id="WP_068899725.1">
    <property type="nucleotide sequence ID" value="NZ_JBHUIF010000033.1"/>
</dbReference>
<evidence type="ECO:0000259" key="2">
    <source>
        <dbReference type="Pfam" id="PF03168"/>
    </source>
</evidence>
<reference evidence="3 4" key="1">
    <citation type="submission" date="2016-05" db="EMBL/GenBank/DDBJ databases">
        <title>Genomic Taxonomy of the Vibrionaceae.</title>
        <authorList>
            <person name="Gomez-Gil B."/>
            <person name="Enciso-Ibarra J."/>
        </authorList>
    </citation>
    <scope>NUCLEOTIDE SEQUENCE [LARGE SCALE GENOMIC DNA]</scope>
    <source>
        <strain evidence="3 4">CAIM 1920</strain>
    </source>
</reference>
<dbReference type="AlphaFoldDB" id="A0A1C3EPT6"/>
<sequence length="195" mass="21239">MFLCSKVRAVCTVIFFLVLTTGCSSINNALNSAVVASLDLKEPTAEYKSFNIRSVTAKKIALDVILEANNPNNVGLKNLFVDLDVSIEGKRLLKSVNSEIALNASGKSDIRLPIEIVYEELFNSAGAIAGNILRNDSSIPVQLKYRLHGKPTMKDHPISLIPLSVDQESEKTISIPLPEDKVGVIKDLLGKHLNL</sequence>
<keyword evidence="1" id="KW-0732">Signal</keyword>
<dbReference type="OrthoDB" id="5499716at2"/>
<evidence type="ECO:0000313" key="4">
    <source>
        <dbReference type="Proteomes" id="UP000094936"/>
    </source>
</evidence>
<dbReference type="PROSITE" id="PS51257">
    <property type="entry name" value="PROKAR_LIPOPROTEIN"/>
    <property type="match status" value="1"/>
</dbReference>
<name>A0A1C3EPT6_9GAMM</name>
<accession>A0A1C3EPT6</accession>
<feature type="signal peptide" evidence="1">
    <location>
        <begin position="1"/>
        <end position="29"/>
    </location>
</feature>
<dbReference type="Gene3D" id="2.60.40.1820">
    <property type="match status" value="1"/>
</dbReference>
<evidence type="ECO:0000256" key="1">
    <source>
        <dbReference type="SAM" id="SignalP"/>
    </source>
</evidence>
<protein>
    <recommendedName>
        <fullName evidence="2">Late embryogenesis abundant protein LEA-2 subgroup domain-containing protein</fullName>
    </recommendedName>
</protein>
<dbReference type="SUPFAM" id="SSF117070">
    <property type="entry name" value="LEA14-like"/>
    <property type="match status" value="1"/>
</dbReference>
<feature type="chain" id="PRO_5008673301" description="Late embryogenesis abundant protein LEA-2 subgroup domain-containing protein" evidence="1">
    <location>
        <begin position="30"/>
        <end position="195"/>
    </location>
</feature>
<feature type="domain" description="Late embryogenesis abundant protein LEA-2 subgroup" evidence="2">
    <location>
        <begin position="67"/>
        <end position="159"/>
    </location>
</feature>
<keyword evidence="4" id="KW-1185">Reference proteome</keyword>
<dbReference type="InterPro" id="IPR004864">
    <property type="entry name" value="LEA_2"/>
</dbReference>
<evidence type="ECO:0000313" key="3">
    <source>
        <dbReference type="EMBL" id="ODA35199.1"/>
    </source>
</evidence>
<gene>
    <name evidence="3" type="ORF">A8L45_04610</name>
</gene>
<dbReference type="Pfam" id="PF03168">
    <property type="entry name" value="LEA_2"/>
    <property type="match status" value="1"/>
</dbReference>
<dbReference type="EMBL" id="LYBM01000005">
    <property type="protein sequence ID" value="ODA35199.1"/>
    <property type="molecule type" value="Genomic_DNA"/>
</dbReference>
<dbReference type="Proteomes" id="UP000094936">
    <property type="component" value="Unassembled WGS sequence"/>
</dbReference>
<organism evidence="3 4">
    <name type="scientific">Veronia pacifica</name>
    <dbReference type="NCBI Taxonomy" id="1080227"/>
    <lineage>
        <taxon>Bacteria</taxon>
        <taxon>Pseudomonadati</taxon>
        <taxon>Pseudomonadota</taxon>
        <taxon>Gammaproteobacteria</taxon>
        <taxon>Vibrionales</taxon>
        <taxon>Vibrionaceae</taxon>
        <taxon>Veronia</taxon>
    </lineage>
</organism>
<comment type="caution">
    <text evidence="3">The sequence shown here is derived from an EMBL/GenBank/DDBJ whole genome shotgun (WGS) entry which is preliminary data.</text>
</comment>
<proteinExistence type="predicted"/>